<evidence type="ECO:0000313" key="2">
    <source>
        <dbReference type="EMBL" id="KNC22335.1"/>
    </source>
</evidence>
<gene>
    <name evidence="2" type="ORF">FF38_12485</name>
</gene>
<comment type="caution">
    <text evidence="2">The sequence shown here is derived from an EMBL/GenBank/DDBJ whole genome shotgun (WGS) entry which is preliminary data.</text>
</comment>
<reference evidence="2 3" key="1">
    <citation type="journal article" date="2015" name="Nat. Commun.">
        <title>Lucilia cuprina genome unlocks parasitic fly biology to underpin future interventions.</title>
        <authorList>
            <person name="Anstead C.A."/>
            <person name="Korhonen P.K."/>
            <person name="Young N.D."/>
            <person name="Hall R.S."/>
            <person name="Jex A.R."/>
            <person name="Murali S.C."/>
            <person name="Hughes D.S."/>
            <person name="Lee S.F."/>
            <person name="Perry T."/>
            <person name="Stroehlein A.J."/>
            <person name="Ansell B.R."/>
            <person name="Breugelmans B."/>
            <person name="Hofmann A."/>
            <person name="Qu J."/>
            <person name="Dugan S."/>
            <person name="Lee S.L."/>
            <person name="Chao H."/>
            <person name="Dinh H."/>
            <person name="Han Y."/>
            <person name="Doddapaneni H.V."/>
            <person name="Worley K.C."/>
            <person name="Muzny D.M."/>
            <person name="Ioannidis P."/>
            <person name="Waterhouse R.M."/>
            <person name="Zdobnov E.M."/>
            <person name="James P.J."/>
            <person name="Bagnall N.H."/>
            <person name="Kotze A.C."/>
            <person name="Gibbs R.A."/>
            <person name="Richards S."/>
            <person name="Batterham P."/>
            <person name="Gasser R.B."/>
        </authorList>
    </citation>
    <scope>NUCLEOTIDE SEQUENCE [LARGE SCALE GENOMIC DNA]</scope>
    <source>
        <strain evidence="2 3">LS</strain>
        <tissue evidence="2">Full body</tissue>
    </source>
</reference>
<name>A0A0L0BQH4_LUCCU</name>
<accession>A0A0L0BQH4</accession>
<dbReference type="AlphaFoldDB" id="A0A0L0BQH4"/>
<sequence length="224" mass="24655">MRSILSKSNLVGLIRPTQSAILNITSTALWSDSKSRVHYLSKLERHSSQVFKSQVVEKTGHHPTYTSSKSHAHHLIYYAILPDSVKRLGKVQAHCHRRTPPIQTLCHIVSKYHQGMRSGVVTSEAELKIPYNVPVGDPVIYPTQNKILETGTDLLSFFSWVAFLVSFFLEASFFFLGIAPVGTFTLAAFSGFAGLSTPTAFSTLTFCSSVSESASISSSEDSRL</sequence>
<keyword evidence="1" id="KW-0472">Membrane</keyword>
<organism evidence="2 3">
    <name type="scientific">Lucilia cuprina</name>
    <name type="common">Green bottle fly</name>
    <name type="synonym">Australian sheep blowfly</name>
    <dbReference type="NCBI Taxonomy" id="7375"/>
    <lineage>
        <taxon>Eukaryota</taxon>
        <taxon>Metazoa</taxon>
        <taxon>Ecdysozoa</taxon>
        <taxon>Arthropoda</taxon>
        <taxon>Hexapoda</taxon>
        <taxon>Insecta</taxon>
        <taxon>Pterygota</taxon>
        <taxon>Neoptera</taxon>
        <taxon>Endopterygota</taxon>
        <taxon>Diptera</taxon>
        <taxon>Brachycera</taxon>
        <taxon>Muscomorpha</taxon>
        <taxon>Oestroidea</taxon>
        <taxon>Calliphoridae</taxon>
        <taxon>Luciliinae</taxon>
        <taxon>Lucilia</taxon>
    </lineage>
</organism>
<feature type="transmembrane region" description="Helical" evidence="1">
    <location>
        <begin position="184"/>
        <end position="207"/>
    </location>
</feature>
<keyword evidence="3" id="KW-1185">Reference proteome</keyword>
<keyword evidence="1" id="KW-0812">Transmembrane</keyword>
<protein>
    <submittedName>
        <fullName evidence="2">Uncharacterized protein</fullName>
    </submittedName>
</protein>
<keyword evidence="1" id="KW-1133">Transmembrane helix</keyword>
<evidence type="ECO:0000256" key="1">
    <source>
        <dbReference type="SAM" id="Phobius"/>
    </source>
</evidence>
<dbReference type="EMBL" id="JRES01001514">
    <property type="protein sequence ID" value="KNC22335.1"/>
    <property type="molecule type" value="Genomic_DNA"/>
</dbReference>
<evidence type="ECO:0000313" key="3">
    <source>
        <dbReference type="Proteomes" id="UP000037069"/>
    </source>
</evidence>
<proteinExistence type="predicted"/>
<dbReference type="Proteomes" id="UP000037069">
    <property type="component" value="Unassembled WGS sequence"/>
</dbReference>